<feature type="transmembrane region" description="Helical" evidence="2">
    <location>
        <begin position="306"/>
        <end position="328"/>
    </location>
</feature>
<comment type="caution">
    <text evidence="3">The sequence shown here is derived from an EMBL/GenBank/DDBJ whole genome shotgun (WGS) entry which is preliminary data.</text>
</comment>
<feature type="compositionally biased region" description="Low complexity" evidence="1">
    <location>
        <begin position="399"/>
        <end position="408"/>
    </location>
</feature>
<feature type="region of interest" description="Disordered" evidence="1">
    <location>
        <begin position="399"/>
        <end position="462"/>
    </location>
</feature>
<evidence type="ECO:0000313" key="4">
    <source>
        <dbReference type="Proteomes" id="UP000663861"/>
    </source>
</evidence>
<reference evidence="3" key="1">
    <citation type="submission" date="2021-01" db="EMBL/GenBank/DDBJ databases">
        <authorList>
            <person name="Kaushik A."/>
        </authorList>
    </citation>
    <scope>NUCLEOTIDE SEQUENCE</scope>
    <source>
        <strain evidence="3">AG4-RS23</strain>
    </source>
</reference>
<gene>
    <name evidence="3" type="ORF">RDB_LOCUS123580</name>
</gene>
<feature type="region of interest" description="Disordered" evidence="1">
    <location>
        <begin position="344"/>
        <end position="378"/>
    </location>
</feature>
<keyword evidence="2" id="KW-0812">Transmembrane</keyword>
<sequence length="578" mass="63035">MPYNVTIDDISPLITYKGQWTDAYRLAADPYTNRYLGQTFHSSRTDGSQASFKFNGTAVWIFGAKRGNHGHFIVTIDSGDAQRIDGYAPEQSDGVDGVYQVAIFSKTGLEDKLHTAIFSKTGLEDKLHTVTLTNDNGSDGNRPYVDIDFITWTSNDDLGADVKNITMDDYNWNYTSPSAPWGTTSSYVVDYFNQTEHLTNVGGATASVQFQGNAVYLYGGTLDDHGTFNVQLDDHNPVGLNGSTNGYHSRALLYYADGLGPGNHKLTVTNTQDGRYLDVDYIQVLQSSATNEASQSNPGGHAKTPIIAGTVCGVVIGLAWIIAAVWWFMKRRKRRADGADLLNAESKPYDAPPVGYGPASSGPGWDGQSSMAQTNQPWANDPAYTATYQTQSQTTYPMSMYPPSSVSGSGNGSTGAPSAYGGAAARPDMHHQQLSTLTQEDETDPRVHEMVPPPDPKGRAPLVMNTGHRGDMTEDELRPDMHHQQLSTLTQEDETDPRVHEMVPPPDPKGRAPLVVNTGHRGDMTEDELRTARMQVPERAQDWGPLSDTSADESTGILPPDYHQATEPFPNRRGPPQA</sequence>
<dbReference type="Proteomes" id="UP000663861">
    <property type="component" value="Unassembled WGS sequence"/>
</dbReference>
<evidence type="ECO:0000313" key="3">
    <source>
        <dbReference type="EMBL" id="CAE6501898.1"/>
    </source>
</evidence>
<keyword evidence="2" id="KW-1133">Transmembrane helix</keyword>
<dbReference type="EMBL" id="CAJMWY010003381">
    <property type="protein sequence ID" value="CAE6501898.1"/>
    <property type="molecule type" value="Genomic_DNA"/>
</dbReference>
<protein>
    <recommendedName>
        <fullName evidence="5">Transmembrane protein</fullName>
    </recommendedName>
</protein>
<evidence type="ECO:0000256" key="1">
    <source>
        <dbReference type="SAM" id="MobiDB-lite"/>
    </source>
</evidence>
<feature type="region of interest" description="Disordered" evidence="1">
    <location>
        <begin position="488"/>
        <end position="578"/>
    </location>
</feature>
<feature type="compositionally biased region" description="Polar residues" evidence="1">
    <location>
        <begin position="367"/>
        <end position="378"/>
    </location>
</feature>
<name>A0A8H3CW34_9AGAM</name>
<dbReference type="CDD" id="cd12087">
    <property type="entry name" value="TM_EGFR-like"/>
    <property type="match status" value="1"/>
</dbReference>
<proteinExistence type="predicted"/>
<accession>A0A8H3CW34</accession>
<evidence type="ECO:0008006" key="5">
    <source>
        <dbReference type="Google" id="ProtNLM"/>
    </source>
</evidence>
<dbReference type="Gene3D" id="2.60.120.260">
    <property type="entry name" value="Galactose-binding domain-like"/>
    <property type="match status" value="2"/>
</dbReference>
<dbReference type="AlphaFoldDB" id="A0A8H3CW34"/>
<organism evidence="3 4">
    <name type="scientific">Rhizoctonia solani</name>
    <dbReference type="NCBI Taxonomy" id="456999"/>
    <lineage>
        <taxon>Eukaryota</taxon>
        <taxon>Fungi</taxon>
        <taxon>Dikarya</taxon>
        <taxon>Basidiomycota</taxon>
        <taxon>Agaricomycotina</taxon>
        <taxon>Agaricomycetes</taxon>
        <taxon>Cantharellales</taxon>
        <taxon>Ceratobasidiaceae</taxon>
        <taxon>Rhizoctonia</taxon>
    </lineage>
</organism>
<keyword evidence="2" id="KW-0472">Membrane</keyword>
<evidence type="ECO:0000256" key="2">
    <source>
        <dbReference type="SAM" id="Phobius"/>
    </source>
</evidence>
<feature type="compositionally biased region" description="Basic and acidic residues" evidence="1">
    <location>
        <begin position="520"/>
        <end position="531"/>
    </location>
</feature>